<feature type="transmembrane region" description="Helical" evidence="4">
    <location>
        <begin position="148"/>
        <end position="166"/>
    </location>
</feature>
<dbReference type="PANTHER" id="PTHR30224:SF4">
    <property type="entry name" value="ELECTRON TRANSPORT PROTEIN YCCM-RELATED"/>
    <property type="match status" value="1"/>
</dbReference>
<dbReference type="Pfam" id="PF12801">
    <property type="entry name" value="Fer4_5"/>
    <property type="match status" value="2"/>
</dbReference>
<evidence type="ECO:0000256" key="1">
    <source>
        <dbReference type="ARBA" id="ARBA00004236"/>
    </source>
</evidence>
<feature type="domain" description="4Fe-4S ferredoxin-type" evidence="5">
    <location>
        <begin position="64"/>
        <end position="104"/>
    </location>
</feature>
<feature type="transmembrane region" description="Helical" evidence="4">
    <location>
        <begin position="289"/>
        <end position="313"/>
    </location>
</feature>
<feature type="transmembrane region" description="Helical" evidence="4">
    <location>
        <begin position="26"/>
        <end position="44"/>
    </location>
</feature>
<evidence type="ECO:0000259" key="5">
    <source>
        <dbReference type="Pfam" id="PF12801"/>
    </source>
</evidence>
<feature type="transmembrane region" description="Helical" evidence="4">
    <location>
        <begin position="64"/>
        <end position="94"/>
    </location>
</feature>
<dbReference type="GO" id="GO:0005886">
    <property type="term" value="C:plasma membrane"/>
    <property type="evidence" value="ECO:0007669"/>
    <property type="project" value="UniProtKB-SubCell"/>
</dbReference>
<evidence type="ECO:0000313" key="6">
    <source>
        <dbReference type="EMBL" id="QLG29819.1"/>
    </source>
</evidence>
<keyword evidence="6" id="KW-0614">Plasmid</keyword>
<dbReference type="GeneID" id="56031087"/>
<dbReference type="KEGG" id="halg:HUG10_19600"/>
<feature type="domain" description="4Fe-4S ferredoxin-type" evidence="5">
    <location>
        <begin position="149"/>
        <end position="189"/>
    </location>
</feature>
<evidence type="ECO:0000256" key="2">
    <source>
        <dbReference type="ARBA" id="ARBA00022475"/>
    </source>
</evidence>
<keyword evidence="7" id="KW-1185">Reference proteome</keyword>
<feature type="transmembrane region" description="Helical" evidence="4">
    <location>
        <begin position="256"/>
        <end position="277"/>
    </location>
</feature>
<accession>A0A7D5KAF2</accession>
<evidence type="ECO:0000256" key="4">
    <source>
        <dbReference type="SAM" id="Phobius"/>
    </source>
</evidence>
<feature type="transmembrane region" description="Helical" evidence="4">
    <location>
        <begin position="414"/>
        <end position="437"/>
    </location>
</feature>
<comment type="subcellular location">
    <subcellularLocation>
        <location evidence="1">Cell membrane</location>
    </subcellularLocation>
</comment>
<dbReference type="RefSeq" id="WP_179171393.1">
    <property type="nucleotide sequence ID" value="NZ_CP058531.1"/>
</dbReference>
<keyword evidence="4" id="KW-1133">Transmembrane helix</keyword>
<gene>
    <name evidence="6" type="ORF">HUG10_19600</name>
</gene>
<reference evidence="6 7" key="1">
    <citation type="submission" date="2020-07" db="EMBL/GenBank/DDBJ databases">
        <title>Gai3-2, isolated from salt lake.</title>
        <authorList>
            <person name="Cui H."/>
            <person name="Shi X."/>
        </authorList>
    </citation>
    <scope>NUCLEOTIDE SEQUENCE [LARGE SCALE GENOMIC DNA]</scope>
    <source>
        <strain evidence="6 7">Gai3-2</strain>
        <plasmid evidence="6 7">unnamed2</plasmid>
    </source>
</reference>
<feature type="transmembrane region" description="Helical" evidence="4">
    <location>
        <begin position="325"/>
        <end position="343"/>
    </location>
</feature>
<feature type="transmembrane region" description="Helical" evidence="4">
    <location>
        <begin position="382"/>
        <end position="402"/>
    </location>
</feature>
<keyword evidence="2" id="KW-1003">Cell membrane</keyword>
<sequence length="440" mass="48894">MGQPEREWHLTLTDNRPIQFLLTNRYVQPAVHVVTVSIFAWAIWSAFMGPQNPDTNFGSVAFFGLWWSSVMLISLVVLGRVWCYFCPMGAIVRFTQRFGLKRHFPMFTGPNARVFGISLSVISITAITFLFARMPMYKLGVVFSPRLIGYYFLSFTTLTVGVSLVFQRQAFCRYICPATGVMSVTSKLSPFEIRQESETGVPCATLEYQSEYLSTDRRCVSCMKCTTQQPDEDVGLRVRWPGIAAVHQRIPLADEALLVIILWAVFPVDHVLGDHAAALVPLGEPWSDVIAYSVSVGAAIGAYLGANALGTWWSSVDWEASFTRFAYAYLPFSIMYMLGNHVIPGLMEEGGALLNVFFRGIGVPLALPEALASPSTIATWEWVSVTIWPLIAILWGVAIVWYSAKFLTKSDQQAIKAIAPHVVLLVVSTAWIIGLFGPLH</sequence>
<dbReference type="AlphaFoldDB" id="A0A7D5KAF2"/>
<proteinExistence type="predicted"/>
<organism evidence="6 7">
    <name type="scientific">Halorarum halophilum</name>
    <dbReference type="NCBI Taxonomy" id="2743090"/>
    <lineage>
        <taxon>Archaea</taxon>
        <taxon>Methanobacteriati</taxon>
        <taxon>Methanobacteriota</taxon>
        <taxon>Stenosarchaea group</taxon>
        <taxon>Halobacteria</taxon>
        <taxon>Halobacteriales</taxon>
        <taxon>Haloferacaceae</taxon>
        <taxon>Halorarum</taxon>
    </lineage>
</organism>
<name>A0A7D5KAF2_9EURY</name>
<dbReference type="EMBL" id="CP058531">
    <property type="protein sequence ID" value="QLG29819.1"/>
    <property type="molecule type" value="Genomic_DNA"/>
</dbReference>
<dbReference type="OrthoDB" id="23833at2157"/>
<feature type="transmembrane region" description="Helical" evidence="4">
    <location>
        <begin position="114"/>
        <end position="136"/>
    </location>
</feature>
<geneLocation type="plasmid" evidence="6 7">
    <name>unnamed2</name>
</geneLocation>
<dbReference type="InterPro" id="IPR052378">
    <property type="entry name" value="NosR_regulator"/>
</dbReference>
<dbReference type="InterPro" id="IPR017896">
    <property type="entry name" value="4Fe4S_Fe-S-bd"/>
</dbReference>
<dbReference type="PANTHER" id="PTHR30224">
    <property type="entry name" value="ELECTRON TRANSPORT PROTEIN"/>
    <property type="match status" value="1"/>
</dbReference>
<evidence type="ECO:0000313" key="7">
    <source>
        <dbReference type="Proteomes" id="UP000509750"/>
    </source>
</evidence>
<keyword evidence="4" id="KW-0812">Transmembrane</keyword>
<keyword evidence="3 4" id="KW-0472">Membrane</keyword>
<dbReference type="Proteomes" id="UP000509750">
    <property type="component" value="Plasmid unnamed2"/>
</dbReference>
<evidence type="ECO:0000256" key="3">
    <source>
        <dbReference type="ARBA" id="ARBA00023136"/>
    </source>
</evidence>
<protein>
    <submittedName>
        <fullName evidence="6">4Fe-4S binding protein</fullName>
    </submittedName>
</protein>